<evidence type="ECO:0000256" key="1">
    <source>
        <dbReference type="SAM" id="MobiDB-lite"/>
    </source>
</evidence>
<evidence type="ECO:0000313" key="2">
    <source>
        <dbReference type="EMBL" id="AUX20502.1"/>
    </source>
</evidence>
<feature type="region of interest" description="Disordered" evidence="1">
    <location>
        <begin position="744"/>
        <end position="864"/>
    </location>
</feature>
<feature type="compositionally biased region" description="Gly residues" evidence="1">
    <location>
        <begin position="752"/>
        <end position="864"/>
    </location>
</feature>
<feature type="compositionally biased region" description="Gly residues" evidence="1">
    <location>
        <begin position="904"/>
        <end position="927"/>
    </location>
</feature>
<name>A0A4V0NCV6_SORCE</name>
<dbReference type="AlphaFoldDB" id="A0A4V0NCV6"/>
<dbReference type="EMBL" id="CP012670">
    <property type="protein sequence ID" value="AUX20502.1"/>
    <property type="molecule type" value="Genomic_DNA"/>
</dbReference>
<organism evidence="2 3">
    <name type="scientific">Sorangium cellulosum</name>
    <name type="common">Polyangium cellulosum</name>
    <dbReference type="NCBI Taxonomy" id="56"/>
    <lineage>
        <taxon>Bacteria</taxon>
        <taxon>Pseudomonadati</taxon>
        <taxon>Myxococcota</taxon>
        <taxon>Polyangia</taxon>
        <taxon>Polyangiales</taxon>
        <taxon>Polyangiaceae</taxon>
        <taxon>Sorangium</taxon>
    </lineage>
</organism>
<sequence>MTGCGTERQQPTGEAAAALEVRVSGPFDAEPYPTDFYPVPPGTFKLACGSQRCLAVHKLSSSSSAVLATRVDGTGALVDMPRIRLGVAELVLGVLARDDEFLVVTARDQPDPDVRYHRIRGSDGRVLEDPTPRLPAAPPTHMAAAGASYLFLVRTAGSEREARLYDAELNPVGDPVILPSSLARSLTPGEGQYLVAGYGQALRISEATGAALDPAPIEFSRYNGSDSPLGVYKDGVYQLVWADQSAVYGSRIDAATGEPLDPDDTFNELSGVKVIRRLEHRLTGKFDVTIIGGDVVASWGEDLSEVHAQRIDLTTGLPVGSRPTLLAYIPQTLYNYPTLDFQTLGDSVFFVNNETFLRPGTRSADERIATFGQDRDVAFRSRARYAPAVASNGNGYLVVFERRSPEDGQAPEILATRIDPATGAYLDDPPLAIGVGWTPTVSSDGGSYLVMWSSSDARGTSSHARQVRADGTLGVEKRWLVFDSGQTFKTQVTWNGSYYGVAWGSRHGRLDNDGDLVAPDPLPAGESAIRGFGVRWHPEVSNSRPRVVADHALPPERRTFLYVGEAEASGRITPDVVAVRVRSRTGALLGSTLIAEKHATPFAASDGTRLAVISRDLDTGDWEGVFVDAESGLPVAGTEKVLVRGAADRAVSEFFFDGEAFCVVLYQGEDSGSSLRLRRFDGALDPVEGDVADGARVTFSASRGWDFGVASSGNARGLLAYSQSDIDRLGTAIRLSFFAADGSMPPEPPVSGAGGAGGSGGHGGAGGSGGAAGASGSGDAAGSGGAGAAGEGGAGAAGSGGTGAGEGGAGAAGGGGAGAAGSGGTGAGEGGAGAAGSGGAGAGEGGAGAAGSGGAGAAGGGGAGAGGGGTGTGGGIAGAGGDPAAGTGGGIAGAGGDPAAGTGGGIAGAGGDPAAGTGGGGGGGEPGTGVSTASSGGGPGSSSDGCGCRTAGGEERAGGAALFALALAALAGRRRAQKAA</sequence>
<feature type="region of interest" description="Disordered" evidence="1">
    <location>
        <begin position="904"/>
        <end position="951"/>
    </location>
</feature>
<reference evidence="2 3" key="1">
    <citation type="submission" date="2015-09" db="EMBL/GenBank/DDBJ databases">
        <title>Sorangium comparison.</title>
        <authorList>
            <person name="Zaburannyi N."/>
            <person name="Bunk B."/>
            <person name="Overmann J."/>
            <person name="Mueller R."/>
        </authorList>
    </citation>
    <scope>NUCLEOTIDE SEQUENCE [LARGE SCALE GENOMIC DNA]</scope>
    <source>
        <strain evidence="2 3">So ceGT47</strain>
    </source>
</reference>
<dbReference type="Proteomes" id="UP000295781">
    <property type="component" value="Chromosome"/>
</dbReference>
<evidence type="ECO:0000313" key="3">
    <source>
        <dbReference type="Proteomes" id="UP000295781"/>
    </source>
</evidence>
<protein>
    <submittedName>
        <fullName evidence="2">Uncharacterized protein</fullName>
    </submittedName>
</protein>
<proteinExistence type="predicted"/>
<gene>
    <name evidence="2" type="ORF">SOCEGT47_009740</name>
</gene>
<accession>A0A4V0NCV6</accession>